<dbReference type="EMBL" id="MCIA01000035">
    <property type="protein sequence ID" value="RKD28170.1"/>
    <property type="molecule type" value="Genomic_DNA"/>
</dbReference>
<comment type="caution">
    <text evidence="2">The sequence shown here is derived from an EMBL/GenBank/DDBJ whole genome shotgun (WGS) entry which is preliminary data.</text>
</comment>
<dbReference type="AlphaFoldDB" id="A0A419SSG9"/>
<evidence type="ECO:0000313" key="3">
    <source>
        <dbReference type="Proteomes" id="UP000284277"/>
    </source>
</evidence>
<reference evidence="2 3" key="1">
    <citation type="submission" date="2016-08" db="EMBL/GenBank/DDBJ databases">
        <title>A new outlook on sporulation: Clostridium algidixylanolyticum.</title>
        <authorList>
            <person name="Poppleton D.I."/>
            <person name="Gribaldo S."/>
        </authorList>
    </citation>
    <scope>NUCLEOTIDE SEQUENCE [LARGE SCALE GENOMIC DNA]</scope>
    <source>
        <strain evidence="2 3">SPL73</strain>
    </source>
</reference>
<sequence length="79" mass="9293">MTSKEIPDIPLVDIEDLVDIRTVNIDMDLPKDQRIQSFLKQIKNPYLFRCGDMVIQSVFSDTEITLDERLKQFFRIESS</sequence>
<evidence type="ECO:0000313" key="2">
    <source>
        <dbReference type="EMBL" id="RKD28170.1"/>
    </source>
</evidence>
<evidence type="ECO:0000259" key="1">
    <source>
        <dbReference type="Pfam" id="PF21757"/>
    </source>
</evidence>
<feature type="domain" description="DUF6870" evidence="1">
    <location>
        <begin position="8"/>
        <end position="73"/>
    </location>
</feature>
<dbReference type="Pfam" id="PF21757">
    <property type="entry name" value="DUF6870"/>
    <property type="match status" value="1"/>
</dbReference>
<name>A0A419SSG9_9FIRM</name>
<gene>
    <name evidence="2" type="ORF">BET01_11575</name>
</gene>
<organism evidence="2 3">
    <name type="scientific">Lacrimispora algidixylanolytica</name>
    <dbReference type="NCBI Taxonomy" id="94868"/>
    <lineage>
        <taxon>Bacteria</taxon>
        <taxon>Bacillati</taxon>
        <taxon>Bacillota</taxon>
        <taxon>Clostridia</taxon>
        <taxon>Lachnospirales</taxon>
        <taxon>Lachnospiraceae</taxon>
        <taxon>Lacrimispora</taxon>
    </lineage>
</organism>
<proteinExistence type="predicted"/>
<accession>A0A419SSG9</accession>
<dbReference type="Proteomes" id="UP000284277">
    <property type="component" value="Unassembled WGS sequence"/>
</dbReference>
<protein>
    <recommendedName>
        <fullName evidence="1">DUF6870 domain-containing protein</fullName>
    </recommendedName>
</protein>
<dbReference type="InterPro" id="IPR049222">
    <property type="entry name" value="DUF6870"/>
</dbReference>
<dbReference type="RefSeq" id="WP_243117293.1">
    <property type="nucleotide sequence ID" value="NZ_MCIA01000035.1"/>
</dbReference>
<keyword evidence="3" id="KW-1185">Reference proteome</keyword>